<protein>
    <recommendedName>
        <fullName evidence="3">protein-histidine N-methyltransferase</fullName>
        <ecNumber evidence="3">2.1.1.85</ecNumber>
    </recommendedName>
</protein>
<dbReference type="GO" id="GO:0032259">
    <property type="term" value="P:methylation"/>
    <property type="evidence" value="ECO:0007669"/>
    <property type="project" value="UniProtKB-KW"/>
</dbReference>
<keyword evidence="7" id="KW-0949">S-adenosyl-L-methionine</keyword>
<dbReference type="GO" id="GO:0018064">
    <property type="term" value="F:protein-L-histidine N-tele-methyltransferase activity"/>
    <property type="evidence" value="ECO:0007669"/>
    <property type="project" value="UniProtKB-EC"/>
</dbReference>
<comment type="caution">
    <text evidence="10">The sequence shown here is derived from an EMBL/GenBank/DDBJ whole genome shotgun (WGS) entry which is preliminary data.</text>
</comment>
<comment type="similarity">
    <text evidence="9">Belongs to the methyltransferase superfamily. METTL18 family.</text>
</comment>
<evidence type="ECO:0000256" key="7">
    <source>
        <dbReference type="ARBA" id="ARBA00022691"/>
    </source>
</evidence>
<dbReference type="InterPro" id="IPR019410">
    <property type="entry name" value="Methyltransf_16"/>
</dbReference>
<evidence type="ECO:0000256" key="8">
    <source>
        <dbReference type="ARBA" id="ARBA00023242"/>
    </source>
</evidence>
<sequence length="300" mass="33534">MFKFSFPNPDGDACLTNEGESTTEQSLLQWIPSEKIPVLPSHLKYMLAHQDSVNHMKVSNLTLAHISTKSAVKCATEETGGDNGVKLAEELHSDLVPAKYEGGLKIWECTEDLLDWLLSNRSYINLQGKYVLDLGCGAGLLGIAALKDGANVIFQDYNKEVIDSCTIPNVLLNLTNDESQKLIENGIEKKTHCEFYSGDWSSFTDKIQEGREKELKFDFILTSETIYNPENHQKLCNVFKKCLKTSGCVYLAAKTYYFGVGGGLRQFENLLKEDGFLKSEICWKCPSGVSREIIKISFTS</sequence>
<comment type="subcellular location">
    <subcellularLocation>
        <location evidence="2">Cytoplasm</location>
    </subcellularLocation>
    <subcellularLocation>
        <location evidence="1">Nucleus</location>
    </subcellularLocation>
</comment>
<dbReference type="PANTHER" id="PTHR14614:SF39">
    <property type="entry name" value="HISTIDINE PROTEIN METHYLTRANSFERASE 1 HOMOLOG"/>
    <property type="match status" value="1"/>
</dbReference>
<dbReference type="CDD" id="cd02440">
    <property type="entry name" value="AdoMet_MTases"/>
    <property type="match status" value="1"/>
</dbReference>
<dbReference type="GO" id="GO:0005634">
    <property type="term" value="C:nucleus"/>
    <property type="evidence" value="ECO:0007669"/>
    <property type="project" value="UniProtKB-SubCell"/>
</dbReference>
<dbReference type="GO" id="GO:0005737">
    <property type="term" value="C:cytoplasm"/>
    <property type="evidence" value="ECO:0007669"/>
    <property type="project" value="UniProtKB-SubCell"/>
</dbReference>
<dbReference type="SUPFAM" id="SSF53335">
    <property type="entry name" value="S-adenosyl-L-methionine-dependent methyltransferases"/>
    <property type="match status" value="1"/>
</dbReference>
<keyword evidence="8" id="KW-0539">Nucleus</keyword>
<evidence type="ECO:0000313" key="10">
    <source>
        <dbReference type="EMBL" id="KAJ1526954.1"/>
    </source>
</evidence>
<dbReference type="Pfam" id="PF10294">
    <property type="entry name" value="Methyltransf_16"/>
    <property type="match status" value="1"/>
</dbReference>
<evidence type="ECO:0000313" key="11">
    <source>
        <dbReference type="Proteomes" id="UP001075354"/>
    </source>
</evidence>
<organism evidence="10 11">
    <name type="scientific">Megalurothrips usitatus</name>
    <name type="common">bean blossom thrips</name>
    <dbReference type="NCBI Taxonomy" id="439358"/>
    <lineage>
        <taxon>Eukaryota</taxon>
        <taxon>Metazoa</taxon>
        <taxon>Ecdysozoa</taxon>
        <taxon>Arthropoda</taxon>
        <taxon>Hexapoda</taxon>
        <taxon>Insecta</taxon>
        <taxon>Pterygota</taxon>
        <taxon>Neoptera</taxon>
        <taxon>Paraneoptera</taxon>
        <taxon>Thysanoptera</taxon>
        <taxon>Terebrantia</taxon>
        <taxon>Thripoidea</taxon>
        <taxon>Thripidae</taxon>
        <taxon>Megalurothrips</taxon>
    </lineage>
</organism>
<dbReference type="EC" id="2.1.1.85" evidence="3"/>
<keyword evidence="6" id="KW-0808">Transferase</keyword>
<accession>A0AAV7XNV7</accession>
<dbReference type="Proteomes" id="UP001075354">
    <property type="component" value="Chromosome 6"/>
</dbReference>
<dbReference type="AlphaFoldDB" id="A0AAV7XNV7"/>
<evidence type="ECO:0000256" key="3">
    <source>
        <dbReference type="ARBA" id="ARBA00012533"/>
    </source>
</evidence>
<dbReference type="InterPro" id="IPR029063">
    <property type="entry name" value="SAM-dependent_MTases_sf"/>
</dbReference>
<evidence type="ECO:0000256" key="4">
    <source>
        <dbReference type="ARBA" id="ARBA00022490"/>
    </source>
</evidence>
<keyword evidence="11" id="KW-1185">Reference proteome</keyword>
<evidence type="ECO:0000256" key="2">
    <source>
        <dbReference type="ARBA" id="ARBA00004496"/>
    </source>
</evidence>
<dbReference type="Gene3D" id="3.40.50.150">
    <property type="entry name" value="Vaccinia Virus protein VP39"/>
    <property type="match status" value="1"/>
</dbReference>
<gene>
    <name evidence="10" type="ORF">ONE63_008501</name>
</gene>
<evidence type="ECO:0000256" key="9">
    <source>
        <dbReference type="ARBA" id="ARBA00038126"/>
    </source>
</evidence>
<name>A0AAV7XNV7_9NEOP</name>
<evidence type="ECO:0000256" key="5">
    <source>
        <dbReference type="ARBA" id="ARBA00022603"/>
    </source>
</evidence>
<dbReference type="EMBL" id="JAPTSV010000006">
    <property type="protein sequence ID" value="KAJ1526954.1"/>
    <property type="molecule type" value="Genomic_DNA"/>
</dbReference>
<proteinExistence type="inferred from homology"/>
<reference evidence="10" key="1">
    <citation type="submission" date="2022-12" db="EMBL/GenBank/DDBJ databases">
        <title>Chromosome-level genome assembly of the bean flower thrips Megalurothrips usitatus.</title>
        <authorList>
            <person name="Ma L."/>
            <person name="Liu Q."/>
            <person name="Li H."/>
            <person name="Cai W."/>
        </authorList>
    </citation>
    <scope>NUCLEOTIDE SEQUENCE</scope>
    <source>
        <strain evidence="10">Cailab_2022a</strain>
    </source>
</reference>
<evidence type="ECO:0000256" key="1">
    <source>
        <dbReference type="ARBA" id="ARBA00004123"/>
    </source>
</evidence>
<keyword evidence="5" id="KW-0489">Methyltransferase</keyword>
<evidence type="ECO:0000256" key="6">
    <source>
        <dbReference type="ARBA" id="ARBA00022679"/>
    </source>
</evidence>
<dbReference type="PANTHER" id="PTHR14614">
    <property type="entry name" value="HEPATOCELLULAR CARCINOMA-ASSOCIATED ANTIGEN"/>
    <property type="match status" value="1"/>
</dbReference>
<keyword evidence="4" id="KW-0963">Cytoplasm</keyword>